<dbReference type="PANTHER" id="PTHR43542:SF1">
    <property type="entry name" value="METHYLTRANSFERASE"/>
    <property type="match status" value="1"/>
</dbReference>
<dbReference type="SUPFAM" id="SSF53335">
    <property type="entry name" value="S-adenosyl-L-methionine-dependent methyltransferases"/>
    <property type="match status" value="1"/>
</dbReference>
<keyword evidence="2 3" id="KW-0808">Transferase</keyword>
<sequence>MRIDRNQKLKTLLGKTIRPTSSKVKEALFNIWQGKITGCSLLDLCAGSGAIGYEALYRGATLVVGIEKHGKACAVINTNWLKISSSEKSFKVIKGDALRILNSLEEQQFDFIYFDPPYRSNLYQPTLELIAIKNILAKSGEIAVEHDSRLWKAKEIKKLKIIRKKYYGDTNLTFYQPNLDS</sequence>
<reference evidence="3 4" key="1">
    <citation type="journal article" date="2010" name="Nature">
        <title>Metabolic streamlining in an open-ocean nitrogen-fixing cyanobacterium.</title>
        <authorList>
            <person name="Tripp H.J."/>
            <person name="Bench S.R."/>
            <person name="Turk K.A."/>
            <person name="Foster R.A."/>
            <person name="Desany B.A."/>
            <person name="Niazi F."/>
            <person name="Affourtit J.P."/>
            <person name="Zehr J.P."/>
        </authorList>
    </citation>
    <scope>NUCLEOTIDE SEQUENCE [LARGE SCALE GENOMIC DNA]</scope>
    <source>
        <strain evidence="4">ALOHA</strain>
    </source>
</reference>
<dbReference type="KEGG" id="cyu:UCYN_06410"/>
<dbReference type="GO" id="GO:0008168">
    <property type="term" value="F:methyltransferase activity"/>
    <property type="evidence" value="ECO:0007669"/>
    <property type="project" value="UniProtKB-KW"/>
</dbReference>
<accession>D3EPE1</accession>
<dbReference type="GO" id="GO:0003676">
    <property type="term" value="F:nucleic acid binding"/>
    <property type="evidence" value="ECO:0007669"/>
    <property type="project" value="InterPro"/>
</dbReference>
<dbReference type="AlphaFoldDB" id="D3EPE1"/>
<dbReference type="PIRSF" id="PIRSF004553">
    <property type="entry name" value="CHP00095"/>
    <property type="match status" value="1"/>
</dbReference>
<gene>
    <name evidence="3" type="ordered locus">UCYN_06410</name>
</gene>
<evidence type="ECO:0000256" key="1">
    <source>
        <dbReference type="ARBA" id="ARBA00022603"/>
    </source>
</evidence>
<dbReference type="PANTHER" id="PTHR43542">
    <property type="entry name" value="METHYLTRANSFERASE"/>
    <property type="match status" value="1"/>
</dbReference>
<dbReference type="CDD" id="cd02440">
    <property type="entry name" value="AdoMet_MTases"/>
    <property type="match status" value="1"/>
</dbReference>
<dbReference type="HOGENOM" id="CLU_075826_0_2_3"/>
<evidence type="ECO:0000313" key="3">
    <source>
        <dbReference type="EMBL" id="ADB95341.1"/>
    </source>
</evidence>
<dbReference type="InterPro" id="IPR029063">
    <property type="entry name" value="SAM-dependent_MTases_sf"/>
</dbReference>
<protein>
    <submittedName>
        <fullName evidence="3">RNA methyltransferase, RsmD family</fullName>
    </submittedName>
</protein>
<dbReference type="GO" id="GO:0031167">
    <property type="term" value="P:rRNA methylation"/>
    <property type="evidence" value="ECO:0007669"/>
    <property type="project" value="InterPro"/>
</dbReference>
<name>D3EPE1_ATETH</name>
<dbReference type="EMBL" id="CP001842">
    <property type="protein sequence ID" value="ADB95341.1"/>
    <property type="molecule type" value="Genomic_DNA"/>
</dbReference>
<keyword evidence="1 3" id="KW-0489">Methyltransferase</keyword>
<dbReference type="Gene3D" id="3.40.50.150">
    <property type="entry name" value="Vaccinia Virus protein VP39"/>
    <property type="match status" value="1"/>
</dbReference>
<dbReference type="NCBIfam" id="TIGR00095">
    <property type="entry name" value="16S rRNA (guanine(966)-N(2))-methyltransferase RsmD"/>
    <property type="match status" value="1"/>
</dbReference>
<dbReference type="STRING" id="1453429.UCYN_06410"/>
<evidence type="ECO:0000256" key="2">
    <source>
        <dbReference type="ARBA" id="ARBA00022679"/>
    </source>
</evidence>
<dbReference type="PATRIC" id="fig|713887.8.peg.599"/>
<dbReference type="Pfam" id="PF03602">
    <property type="entry name" value="Cons_hypoth95"/>
    <property type="match status" value="1"/>
</dbReference>
<dbReference type="OrthoDB" id="9803017at2"/>
<dbReference type="InterPro" id="IPR004398">
    <property type="entry name" value="RNA_MeTrfase_RsmD"/>
</dbReference>
<evidence type="ECO:0000313" key="4">
    <source>
        <dbReference type="Proteomes" id="UP000001405"/>
    </source>
</evidence>
<dbReference type="InterPro" id="IPR002052">
    <property type="entry name" value="DNA_methylase_N6_adenine_CS"/>
</dbReference>
<dbReference type="PROSITE" id="PS00092">
    <property type="entry name" value="N6_MTASE"/>
    <property type="match status" value="1"/>
</dbReference>
<keyword evidence="4" id="KW-1185">Reference proteome</keyword>
<organism evidence="4">
    <name type="scientific">Atelocyanobacterium thalassa (isolate ALOHA)</name>
    <dbReference type="NCBI Taxonomy" id="1453429"/>
    <lineage>
        <taxon>Bacteria</taxon>
        <taxon>Bacillati</taxon>
        <taxon>Cyanobacteriota</taxon>
        <taxon>Cyanophyceae</taxon>
        <taxon>Oscillatoriophycideae</taxon>
        <taxon>Chroococcales</taxon>
        <taxon>Aphanothecaceae</taxon>
        <taxon>Candidatus Atelocyanobacterium</taxon>
        <taxon>Candidatus Atelocyanobacterium thalassae</taxon>
    </lineage>
</organism>
<dbReference type="Proteomes" id="UP000001405">
    <property type="component" value="Chromosome"/>
</dbReference>
<proteinExistence type="predicted"/>
<dbReference type="RefSeq" id="WP_012954028.1">
    <property type="nucleotide sequence ID" value="NC_013771.1"/>
</dbReference>